<feature type="region of interest" description="Disordered" evidence="1">
    <location>
        <begin position="66"/>
        <end position="94"/>
    </location>
</feature>
<accession>A0A9W6VVR9</accession>
<evidence type="ECO:0000256" key="1">
    <source>
        <dbReference type="SAM" id="MobiDB-lite"/>
    </source>
</evidence>
<sequence>MGAGAGEGFGHCHERILGGLMPAAGASGRSWPDVDLCRAAAEAHDAGMAKARRQVPQFVKDRIARQATRESNEQRHGERDLVPIIGSSGLKPFR</sequence>
<feature type="compositionally biased region" description="Basic and acidic residues" evidence="1">
    <location>
        <begin position="66"/>
        <end position="81"/>
    </location>
</feature>
<dbReference type="AlphaFoldDB" id="A0A9W6VVR9"/>
<protein>
    <submittedName>
        <fullName evidence="2">Uncharacterized protein</fullName>
    </submittedName>
</protein>
<evidence type="ECO:0000313" key="3">
    <source>
        <dbReference type="Proteomes" id="UP001165135"/>
    </source>
</evidence>
<comment type="caution">
    <text evidence="2">The sequence shown here is derived from an EMBL/GenBank/DDBJ whole genome shotgun (WGS) entry which is preliminary data.</text>
</comment>
<dbReference type="Proteomes" id="UP001165135">
    <property type="component" value="Unassembled WGS sequence"/>
</dbReference>
<organism evidence="2 3">
    <name type="scientific">Actinoallomurus iriomotensis</name>
    <dbReference type="NCBI Taxonomy" id="478107"/>
    <lineage>
        <taxon>Bacteria</taxon>
        <taxon>Bacillati</taxon>
        <taxon>Actinomycetota</taxon>
        <taxon>Actinomycetes</taxon>
        <taxon>Streptosporangiales</taxon>
        <taxon>Thermomonosporaceae</taxon>
        <taxon>Actinoallomurus</taxon>
    </lineage>
</organism>
<gene>
    <name evidence="2" type="ORF">Airi01_091240</name>
</gene>
<name>A0A9W6VVR9_9ACTN</name>
<dbReference type="RefSeq" id="WP_285634411.1">
    <property type="nucleotide sequence ID" value="NZ_BSTJ01000016.1"/>
</dbReference>
<reference evidence="2" key="1">
    <citation type="submission" date="2023-03" db="EMBL/GenBank/DDBJ databases">
        <title>Actinoallomurus iriomotensis NBRC 103681.</title>
        <authorList>
            <person name="Ichikawa N."/>
            <person name="Sato H."/>
            <person name="Tonouchi N."/>
        </authorList>
    </citation>
    <scope>NUCLEOTIDE SEQUENCE</scope>
    <source>
        <strain evidence="2">NBRC 103681</strain>
    </source>
</reference>
<dbReference type="EMBL" id="BSTJ01000016">
    <property type="protein sequence ID" value="GLY80857.1"/>
    <property type="molecule type" value="Genomic_DNA"/>
</dbReference>
<proteinExistence type="predicted"/>
<evidence type="ECO:0000313" key="2">
    <source>
        <dbReference type="EMBL" id="GLY80857.1"/>
    </source>
</evidence>